<evidence type="ECO:0000313" key="1">
    <source>
        <dbReference type="EMBL" id="HEN43269.1"/>
    </source>
</evidence>
<protein>
    <submittedName>
        <fullName evidence="1">Uncharacterized protein</fullName>
    </submittedName>
</protein>
<dbReference type="AlphaFoldDB" id="A0A831XFE6"/>
<reference evidence="1" key="1">
    <citation type="journal article" date="2020" name="mSystems">
        <title>Genome- and Community-Level Interaction Insights into Carbon Utilization and Element Cycling Functions of Hydrothermarchaeota in Hydrothermal Sediment.</title>
        <authorList>
            <person name="Zhou Z."/>
            <person name="Liu Y."/>
            <person name="Xu W."/>
            <person name="Pan J."/>
            <person name="Luo Z.H."/>
            <person name="Li M."/>
        </authorList>
    </citation>
    <scope>NUCLEOTIDE SEQUENCE [LARGE SCALE GENOMIC DNA]</scope>
    <source>
        <strain evidence="1">SpSt-349</strain>
    </source>
</reference>
<organism evidence="1">
    <name type="scientific">Geobacter metallireducens</name>
    <dbReference type="NCBI Taxonomy" id="28232"/>
    <lineage>
        <taxon>Bacteria</taxon>
        <taxon>Pseudomonadati</taxon>
        <taxon>Thermodesulfobacteriota</taxon>
        <taxon>Desulfuromonadia</taxon>
        <taxon>Geobacterales</taxon>
        <taxon>Geobacteraceae</taxon>
        <taxon>Geobacter</taxon>
    </lineage>
</organism>
<accession>A0A831XFE6</accession>
<gene>
    <name evidence="1" type="ORF">ENQ87_13020</name>
</gene>
<sequence length="113" mass="12909">MAMTEAILREYADDRWQDRIVSGEAVEEAKRWLEEVEERPPLSPGASGKPLAWLCFVAGNDGDLDRKKVLRSVGILTDVLRVMDRSITAEELRRLRGIFEWYGRPFGGTLEDE</sequence>
<comment type="caution">
    <text evidence="1">The sequence shown here is derived from an EMBL/GenBank/DDBJ whole genome shotgun (WGS) entry which is preliminary data.</text>
</comment>
<name>A0A831XFE6_GEOME</name>
<proteinExistence type="predicted"/>
<dbReference type="EMBL" id="DSOV01000058">
    <property type="protein sequence ID" value="HEN43269.1"/>
    <property type="molecule type" value="Genomic_DNA"/>
</dbReference>